<dbReference type="EnsemblMetazoa" id="AALFPA23_003066.R3223">
    <property type="protein sequence ID" value="AALFPA23_003066.P3223"/>
    <property type="gene ID" value="AALFPA23_003066"/>
</dbReference>
<evidence type="ECO:0000313" key="4">
    <source>
        <dbReference type="Proteomes" id="UP000069940"/>
    </source>
</evidence>
<evidence type="ECO:0000256" key="2">
    <source>
        <dbReference type="SAM" id="SignalP"/>
    </source>
</evidence>
<evidence type="ECO:0000256" key="1">
    <source>
        <dbReference type="SAM" id="MobiDB-lite"/>
    </source>
</evidence>
<evidence type="ECO:0000313" key="3">
    <source>
        <dbReference type="EnsemblMetazoa" id="AALFPA23_003066.P3223"/>
    </source>
</evidence>
<name>A0ABM1XUS2_AEDAL</name>
<reference evidence="3" key="2">
    <citation type="submission" date="2025-05" db="UniProtKB">
        <authorList>
            <consortium name="EnsemblMetazoa"/>
        </authorList>
    </citation>
    <scope>IDENTIFICATION</scope>
    <source>
        <strain evidence="3">Foshan</strain>
    </source>
</reference>
<dbReference type="RefSeq" id="XP_062705664.1">
    <property type="nucleotide sequence ID" value="XM_062849680.1"/>
</dbReference>
<dbReference type="GeneID" id="115265578"/>
<dbReference type="Proteomes" id="UP000069940">
    <property type="component" value="Unassembled WGS sequence"/>
</dbReference>
<reference evidence="4" key="1">
    <citation type="journal article" date="2015" name="Proc. Natl. Acad. Sci. U.S.A.">
        <title>Genome sequence of the Asian Tiger mosquito, Aedes albopictus, reveals insights into its biology, genetics, and evolution.</title>
        <authorList>
            <person name="Chen X.G."/>
            <person name="Jiang X."/>
            <person name="Gu J."/>
            <person name="Xu M."/>
            <person name="Wu Y."/>
            <person name="Deng Y."/>
            <person name="Zhang C."/>
            <person name="Bonizzoni M."/>
            <person name="Dermauw W."/>
            <person name="Vontas J."/>
            <person name="Armbruster P."/>
            <person name="Huang X."/>
            <person name="Yang Y."/>
            <person name="Zhang H."/>
            <person name="He W."/>
            <person name="Peng H."/>
            <person name="Liu Y."/>
            <person name="Wu K."/>
            <person name="Chen J."/>
            <person name="Lirakis M."/>
            <person name="Topalis P."/>
            <person name="Van Leeuwen T."/>
            <person name="Hall A.B."/>
            <person name="Jiang X."/>
            <person name="Thorpe C."/>
            <person name="Mueller R.L."/>
            <person name="Sun C."/>
            <person name="Waterhouse R.M."/>
            <person name="Yan G."/>
            <person name="Tu Z.J."/>
            <person name="Fang X."/>
            <person name="James A.A."/>
        </authorList>
    </citation>
    <scope>NUCLEOTIDE SEQUENCE [LARGE SCALE GENOMIC DNA]</scope>
    <source>
        <strain evidence="4">Foshan</strain>
    </source>
</reference>
<accession>A0ABM1XUS2</accession>
<keyword evidence="4" id="KW-1185">Reference proteome</keyword>
<protein>
    <recommendedName>
        <fullName evidence="5">Secreted protein</fullName>
    </recommendedName>
</protein>
<feature type="region of interest" description="Disordered" evidence="1">
    <location>
        <begin position="133"/>
        <end position="157"/>
    </location>
</feature>
<feature type="compositionally biased region" description="Basic and acidic residues" evidence="1">
    <location>
        <begin position="238"/>
        <end position="251"/>
    </location>
</feature>
<feature type="region of interest" description="Disordered" evidence="1">
    <location>
        <begin position="202"/>
        <end position="280"/>
    </location>
</feature>
<dbReference type="RefSeq" id="XP_062705663.1">
    <property type="nucleotide sequence ID" value="XM_062849679.1"/>
</dbReference>
<organism evidence="3 4">
    <name type="scientific">Aedes albopictus</name>
    <name type="common">Asian tiger mosquito</name>
    <name type="synonym">Stegomyia albopicta</name>
    <dbReference type="NCBI Taxonomy" id="7160"/>
    <lineage>
        <taxon>Eukaryota</taxon>
        <taxon>Metazoa</taxon>
        <taxon>Ecdysozoa</taxon>
        <taxon>Arthropoda</taxon>
        <taxon>Hexapoda</taxon>
        <taxon>Insecta</taxon>
        <taxon>Pterygota</taxon>
        <taxon>Neoptera</taxon>
        <taxon>Endopterygota</taxon>
        <taxon>Diptera</taxon>
        <taxon>Nematocera</taxon>
        <taxon>Culicoidea</taxon>
        <taxon>Culicidae</taxon>
        <taxon>Culicinae</taxon>
        <taxon>Aedini</taxon>
        <taxon>Aedes</taxon>
        <taxon>Stegomyia</taxon>
    </lineage>
</organism>
<feature type="signal peptide" evidence="2">
    <location>
        <begin position="1"/>
        <end position="28"/>
    </location>
</feature>
<feature type="chain" id="PRO_5045023483" description="Secreted protein" evidence="2">
    <location>
        <begin position="29"/>
        <end position="280"/>
    </location>
</feature>
<sequence length="280" mass="31122">MKILVRFTGLTTPLLLLLLLAFDRASYATALIIPEELPSILSLVYSNIPPIKKGTDSRLGFGFRLGEHADFQVQFEIGPQQRTRPIGSSSSSSKRDVDSDDYQQYIRKKQFPLPSNPAGKSWLEVWSKETRKKQQFNKDKHRDAVAVPSGMPASPTINESAYNQLQALYGMNRPSKEESIGTIPAAVLDARLKQLQTLREEVTPFKPMPTGADSDANEVDAKKPLADAVPFKPMPVTESKKPLENGPEPRKNLRRRKNPTGNGPREKDKISADLADVSLD</sequence>
<proteinExistence type="predicted"/>
<dbReference type="EnsemblMetazoa" id="AALFPA23_003066.R3222">
    <property type="protein sequence ID" value="AALFPA23_003066.P3222"/>
    <property type="gene ID" value="AALFPA23_003066"/>
</dbReference>
<evidence type="ECO:0008006" key="5">
    <source>
        <dbReference type="Google" id="ProtNLM"/>
    </source>
</evidence>
<keyword evidence="2" id="KW-0732">Signal</keyword>